<proteinExistence type="predicted"/>
<keyword evidence="1" id="KW-0677">Repeat</keyword>
<dbReference type="Gene3D" id="1.10.418.10">
    <property type="entry name" value="Calponin-like domain"/>
    <property type="match status" value="1"/>
</dbReference>
<dbReference type="PROSITE" id="PS50021">
    <property type="entry name" value="CH"/>
    <property type="match status" value="1"/>
</dbReference>
<keyword evidence="2" id="KW-0009">Actin-binding</keyword>
<name>A0A9J6EWF7_RHIMP</name>
<reference evidence="4" key="1">
    <citation type="journal article" date="2020" name="Cell">
        <title>Large-Scale Comparative Analyses of Tick Genomes Elucidate Their Genetic Diversity and Vector Capacities.</title>
        <authorList>
            <consortium name="Tick Genome and Microbiome Consortium (TIGMIC)"/>
            <person name="Jia N."/>
            <person name="Wang J."/>
            <person name="Shi W."/>
            <person name="Du L."/>
            <person name="Sun Y."/>
            <person name="Zhan W."/>
            <person name="Jiang J.F."/>
            <person name="Wang Q."/>
            <person name="Zhang B."/>
            <person name="Ji P."/>
            <person name="Bell-Sakyi L."/>
            <person name="Cui X.M."/>
            <person name="Yuan T.T."/>
            <person name="Jiang B.G."/>
            <person name="Yang W.F."/>
            <person name="Lam T.T."/>
            <person name="Chang Q.C."/>
            <person name="Ding S.J."/>
            <person name="Wang X.J."/>
            <person name="Zhu J.G."/>
            <person name="Ruan X.D."/>
            <person name="Zhao L."/>
            <person name="Wei J.T."/>
            <person name="Ye R.Z."/>
            <person name="Que T.C."/>
            <person name="Du C.H."/>
            <person name="Zhou Y.H."/>
            <person name="Cheng J.X."/>
            <person name="Dai P.F."/>
            <person name="Guo W.B."/>
            <person name="Han X.H."/>
            <person name="Huang E.J."/>
            <person name="Li L.F."/>
            <person name="Wei W."/>
            <person name="Gao Y.C."/>
            <person name="Liu J.Z."/>
            <person name="Shao H.Z."/>
            <person name="Wang X."/>
            <person name="Wang C.C."/>
            <person name="Yang T.C."/>
            <person name="Huo Q.B."/>
            <person name="Li W."/>
            <person name="Chen H.Y."/>
            <person name="Chen S.E."/>
            <person name="Zhou L.G."/>
            <person name="Ni X.B."/>
            <person name="Tian J.H."/>
            <person name="Sheng Y."/>
            <person name="Liu T."/>
            <person name="Pan Y.S."/>
            <person name="Xia L.Y."/>
            <person name="Li J."/>
            <person name="Zhao F."/>
            <person name="Cao W.C."/>
        </authorList>
    </citation>
    <scope>NUCLEOTIDE SEQUENCE</scope>
    <source>
        <strain evidence="4">Rmic-2018</strain>
    </source>
</reference>
<dbReference type="AlphaFoldDB" id="A0A9J6EWF7"/>
<evidence type="ECO:0000256" key="2">
    <source>
        <dbReference type="ARBA" id="ARBA00023203"/>
    </source>
</evidence>
<dbReference type="InterPro" id="IPR001715">
    <property type="entry name" value="CH_dom"/>
</dbReference>
<feature type="domain" description="Calponin-homology (CH)" evidence="3">
    <location>
        <begin position="55"/>
        <end position="153"/>
    </location>
</feature>
<dbReference type="Pfam" id="PF00307">
    <property type="entry name" value="CH"/>
    <property type="match status" value="1"/>
</dbReference>
<evidence type="ECO:0000259" key="3">
    <source>
        <dbReference type="PROSITE" id="PS50021"/>
    </source>
</evidence>
<protein>
    <recommendedName>
        <fullName evidence="3">Calponin-homology (CH) domain-containing protein</fullName>
    </recommendedName>
</protein>
<accession>A0A9J6EWF7</accession>
<dbReference type="SUPFAM" id="SSF47576">
    <property type="entry name" value="Calponin-homology domain, CH-domain"/>
    <property type="match status" value="1"/>
</dbReference>
<evidence type="ECO:0000256" key="1">
    <source>
        <dbReference type="ARBA" id="ARBA00022737"/>
    </source>
</evidence>
<reference evidence="4" key="2">
    <citation type="submission" date="2021-09" db="EMBL/GenBank/DDBJ databases">
        <authorList>
            <person name="Jia N."/>
            <person name="Wang J."/>
            <person name="Shi W."/>
            <person name="Du L."/>
            <person name="Sun Y."/>
            <person name="Zhan W."/>
            <person name="Jiang J."/>
            <person name="Wang Q."/>
            <person name="Zhang B."/>
            <person name="Ji P."/>
            <person name="Sakyi L.B."/>
            <person name="Cui X."/>
            <person name="Yuan T."/>
            <person name="Jiang B."/>
            <person name="Yang W."/>
            <person name="Lam T.T.-Y."/>
            <person name="Chang Q."/>
            <person name="Ding S."/>
            <person name="Wang X."/>
            <person name="Zhu J."/>
            <person name="Ruan X."/>
            <person name="Zhao L."/>
            <person name="Wei J."/>
            <person name="Que T."/>
            <person name="Du C."/>
            <person name="Cheng J."/>
            <person name="Dai P."/>
            <person name="Han X."/>
            <person name="Huang E."/>
            <person name="Gao Y."/>
            <person name="Liu J."/>
            <person name="Shao H."/>
            <person name="Ye R."/>
            <person name="Li L."/>
            <person name="Wei W."/>
            <person name="Wang X."/>
            <person name="Wang C."/>
            <person name="Huo Q."/>
            <person name="Li W."/>
            <person name="Guo W."/>
            <person name="Chen H."/>
            <person name="Chen S."/>
            <person name="Zhou L."/>
            <person name="Zhou L."/>
            <person name="Ni X."/>
            <person name="Tian J."/>
            <person name="Zhou Y."/>
            <person name="Sheng Y."/>
            <person name="Liu T."/>
            <person name="Pan Y."/>
            <person name="Xia L."/>
            <person name="Li J."/>
            <person name="Zhao F."/>
            <person name="Cao W."/>
        </authorList>
    </citation>
    <scope>NUCLEOTIDE SEQUENCE</scope>
    <source>
        <strain evidence="4">Rmic-2018</strain>
        <tissue evidence="4">Larvae</tissue>
    </source>
</reference>
<dbReference type="GO" id="GO:0003779">
    <property type="term" value="F:actin binding"/>
    <property type="evidence" value="ECO:0007669"/>
    <property type="project" value="UniProtKB-KW"/>
</dbReference>
<dbReference type="InterPro" id="IPR001589">
    <property type="entry name" value="Actinin_actin-bd_CS"/>
</dbReference>
<dbReference type="VEuPathDB" id="VectorBase:LOC119185713"/>
<organism evidence="4 5">
    <name type="scientific">Rhipicephalus microplus</name>
    <name type="common">Cattle tick</name>
    <name type="synonym">Boophilus microplus</name>
    <dbReference type="NCBI Taxonomy" id="6941"/>
    <lineage>
        <taxon>Eukaryota</taxon>
        <taxon>Metazoa</taxon>
        <taxon>Ecdysozoa</taxon>
        <taxon>Arthropoda</taxon>
        <taxon>Chelicerata</taxon>
        <taxon>Arachnida</taxon>
        <taxon>Acari</taxon>
        <taxon>Parasitiformes</taxon>
        <taxon>Ixodida</taxon>
        <taxon>Ixodoidea</taxon>
        <taxon>Ixodidae</taxon>
        <taxon>Rhipicephalinae</taxon>
        <taxon>Rhipicephalus</taxon>
        <taxon>Boophilus</taxon>
    </lineage>
</organism>
<dbReference type="SMART" id="SM00033">
    <property type="entry name" value="CH"/>
    <property type="match status" value="1"/>
</dbReference>
<evidence type="ECO:0000313" key="4">
    <source>
        <dbReference type="EMBL" id="KAH8038564.1"/>
    </source>
</evidence>
<dbReference type="Proteomes" id="UP000821866">
    <property type="component" value="Chromosome 1"/>
</dbReference>
<sequence>MITVRKEAIAGEVTFHSSSEPPIAVKYRSHVSYLFVWVIEDAGTLTPGDEFVWVEIQEKTFTNWVNEQLRPVGAGVVTDLRRDLSDGLRLISLVEALQKRRLRRIARPQNQHQCLENVQTALTAMAQDNIKLVNIGELRWGGWVNMEWNWIGW</sequence>
<dbReference type="InterPro" id="IPR036872">
    <property type="entry name" value="CH_dom_sf"/>
</dbReference>
<evidence type="ECO:0000313" key="5">
    <source>
        <dbReference type="Proteomes" id="UP000821866"/>
    </source>
</evidence>
<keyword evidence="5" id="KW-1185">Reference proteome</keyword>
<dbReference type="EMBL" id="JABSTU010000001">
    <property type="protein sequence ID" value="KAH8038564.1"/>
    <property type="molecule type" value="Genomic_DNA"/>
</dbReference>
<dbReference type="PANTHER" id="PTHR11915">
    <property type="entry name" value="SPECTRIN/FILAMIN RELATED CYTOSKELETAL PROTEIN"/>
    <property type="match status" value="1"/>
</dbReference>
<comment type="caution">
    <text evidence="4">The sequence shown here is derived from an EMBL/GenBank/DDBJ whole genome shotgun (WGS) entry which is preliminary data.</text>
</comment>
<dbReference type="PROSITE" id="PS00019">
    <property type="entry name" value="ACTININ_1"/>
    <property type="match status" value="1"/>
</dbReference>
<gene>
    <name evidence="4" type="ORF">HPB51_001985</name>
</gene>